<feature type="signal peptide" evidence="2">
    <location>
        <begin position="1"/>
        <end position="22"/>
    </location>
</feature>
<name>F4RXN4_MELLP</name>
<dbReference type="RefSeq" id="XP_007413870.1">
    <property type="nucleotide sequence ID" value="XM_007413808.1"/>
</dbReference>
<keyword evidence="2" id="KW-0732">Signal</keyword>
<gene>
    <name evidence="3" type="ORF">MELLADRAFT_109794</name>
</gene>
<feature type="region of interest" description="Disordered" evidence="1">
    <location>
        <begin position="159"/>
        <end position="188"/>
    </location>
</feature>
<keyword evidence="4" id="KW-1185">Reference proteome</keyword>
<dbReference type="AlphaFoldDB" id="F4RXN4"/>
<dbReference type="VEuPathDB" id="FungiDB:MELLADRAFT_109794"/>
<dbReference type="Proteomes" id="UP000001072">
    <property type="component" value="Unassembled WGS sequence"/>
</dbReference>
<feature type="compositionally biased region" description="Polar residues" evidence="1">
    <location>
        <begin position="165"/>
        <end position="188"/>
    </location>
</feature>
<dbReference type="GeneID" id="18923875"/>
<protein>
    <submittedName>
        <fullName evidence="3">Secreted protein</fullName>
    </submittedName>
</protein>
<organism evidence="4">
    <name type="scientific">Melampsora larici-populina (strain 98AG31 / pathotype 3-4-7)</name>
    <name type="common">Poplar leaf rust fungus</name>
    <dbReference type="NCBI Taxonomy" id="747676"/>
    <lineage>
        <taxon>Eukaryota</taxon>
        <taxon>Fungi</taxon>
        <taxon>Dikarya</taxon>
        <taxon>Basidiomycota</taxon>
        <taxon>Pucciniomycotina</taxon>
        <taxon>Pucciniomycetes</taxon>
        <taxon>Pucciniales</taxon>
        <taxon>Melampsoraceae</taxon>
        <taxon>Melampsora</taxon>
    </lineage>
</organism>
<dbReference type="HOGENOM" id="CLU_1570989_0_0_1"/>
<evidence type="ECO:0000313" key="3">
    <source>
        <dbReference type="EMBL" id="EGG02757.1"/>
    </source>
</evidence>
<dbReference type="InParanoid" id="F4RXN4"/>
<feature type="compositionally biased region" description="Polar residues" evidence="1">
    <location>
        <begin position="92"/>
        <end position="109"/>
    </location>
</feature>
<dbReference type="EMBL" id="GL883128">
    <property type="protein sequence ID" value="EGG02757.1"/>
    <property type="molecule type" value="Genomic_DNA"/>
</dbReference>
<evidence type="ECO:0000256" key="2">
    <source>
        <dbReference type="SAM" id="SignalP"/>
    </source>
</evidence>
<evidence type="ECO:0000256" key="1">
    <source>
        <dbReference type="SAM" id="MobiDB-lite"/>
    </source>
</evidence>
<evidence type="ECO:0000313" key="4">
    <source>
        <dbReference type="Proteomes" id="UP000001072"/>
    </source>
</evidence>
<dbReference type="OrthoDB" id="10428158at2759"/>
<reference evidence="4" key="1">
    <citation type="journal article" date="2011" name="Proc. Natl. Acad. Sci. U.S.A.">
        <title>Obligate biotrophy features unraveled by the genomic analysis of rust fungi.</title>
        <authorList>
            <person name="Duplessis S."/>
            <person name="Cuomo C.A."/>
            <person name="Lin Y.-C."/>
            <person name="Aerts A."/>
            <person name="Tisserant E."/>
            <person name="Veneault-Fourrey C."/>
            <person name="Joly D.L."/>
            <person name="Hacquard S."/>
            <person name="Amselem J."/>
            <person name="Cantarel B.L."/>
            <person name="Chiu R."/>
            <person name="Coutinho P.M."/>
            <person name="Feau N."/>
            <person name="Field M."/>
            <person name="Frey P."/>
            <person name="Gelhaye E."/>
            <person name="Goldberg J."/>
            <person name="Grabherr M.G."/>
            <person name="Kodira C.D."/>
            <person name="Kohler A."/>
            <person name="Kuees U."/>
            <person name="Lindquist E.A."/>
            <person name="Lucas S.M."/>
            <person name="Mago R."/>
            <person name="Mauceli E."/>
            <person name="Morin E."/>
            <person name="Murat C."/>
            <person name="Pangilinan J.L."/>
            <person name="Park R."/>
            <person name="Pearson M."/>
            <person name="Quesneville H."/>
            <person name="Rouhier N."/>
            <person name="Sakthikumar S."/>
            <person name="Salamov A.A."/>
            <person name="Schmutz J."/>
            <person name="Selles B."/>
            <person name="Shapiro H."/>
            <person name="Tanguay P."/>
            <person name="Tuskan G.A."/>
            <person name="Henrissat B."/>
            <person name="Van de Peer Y."/>
            <person name="Rouze P."/>
            <person name="Ellis J.G."/>
            <person name="Dodds P.N."/>
            <person name="Schein J.E."/>
            <person name="Zhong S."/>
            <person name="Hamelin R.C."/>
            <person name="Grigoriev I.V."/>
            <person name="Szabo L.J."/>
            <person name="Martin F."/>
        </authorList>
    </citation>
    <scope>NUCLEOTIDE SEQUENCE [LARGE SCALE GENOMIC DNA]</scope>
    <source>
        <strain evidence="4">98AG31 / pathotype 3-4-7</strain>
    </source>
</reference>
<sequence>MNSLIFLFTLLTLFCILNQSLSNDSEAIPVGHMSMFFKQIGNELHVVPRHMVEDDYEDEKEEKEPEKKPLHHTKRENDDKDPMDQGMKAGMSNGQKSSDLLANLITSTFDAIPSDQIQDKNQEDDEGKVENNVPGYKHNSITTPIGEAVVDEWAKLIGDCDHNSSIDPTATSSCKQTKSTPPSNDPTE</sequence>
<feature type="region of interest" description="Disordered" evidence="1">
    <location>
        <begin position="54"/>
        <end position="141"/>
    </location>
</feature>
<feature type="chain" id="PRO_5003315662" evidence="2">
    <location>
        <begin position="23"/>
        <end position="188"/>
    </location>
</feature>
<dbReference type="KEGG" id="mlr:MELLADRAFT_109794"/>
<accession>F4RXN4</accession>
<proteinExistence type="predicted"/>